<keyword evidence="3" id="KW-1185">Reference proteome</keyword>
<reference evidence="2 3" key="1">
    <citation type="submission" date="2020-10" db="EMBL/GenBank/DDBJ databases">
        <title>Plant Genome Project.</title>
        <authorList>
            <person name="Zhang R.-G."/>
        </authorList>
    </citation>
    <scope>NUCLEOTIDE SEQUENCE [LARGE SCALE GENOMIC DNA]</scope>
    <source>
        <strain evidence="2">FAFU-HL-1</strain>
        <tissue evidence="2">Leaf</tissue>
    </source>
</reference>
<protein>
    <submittedName>
        <fullName evidence="2">Uncharacterized protein</fullName>
    </submittedName>
</protein>
<sequence length="188" mass="21782">MATRKHKQGQYTTNEPQQDDRVGNKTIPAQSWADRVRVSDATTRYKLQQLKRQPTGTRLVITQDTCTTGKLRVATGDEFIHQFELEMPSSITPCMVRVDYEWKPTRILVSWDSCKLEVNRICKEDQWLTCDVTNKHTIDQFTVLGSLDIMDNKGECNDTHIRNKRTKERRPVQVPESMGGLRAFLGYY</sequence>
<gene>
    <name evidence="2" type="ORF">SADUNF_Sadunf09G0012100</name>
</gene>
<organism evidence="2 3">
    <name type="scientific">Salix dunnii</name>
    <dbReference type="NCBI Taxonomy" id="1413687"/>
    <lineage>
        <taxon>Eukaryota</taxon>
        <taxon>Viridiplantae</taxon>
        <taxon>Streptophyta</taxon>
        <taxon>Embryophyta</taxon>
        <taxon>Tracheophyta</taxon>
        <taxon>Spermatophyta</taxon>
        <taxon>Magnoliopsida</taxon>
        <taxon>eudicotyledons</taxon>
        <taxon>Gunneridae</taxon>
        <taxon>Pentapetalae</taxon>
        <taxon>rosids</taxon>
        <taxon>fabids</taxon>
        <taxon>Malpighiales</taxon>
        <taxon>Salicaceae</taxon>
        <taxon>Saliceae</taxon>
        <taxon>Salix</taxon>
    </lineage>
</organism>
<evidence type="ECO:0000313" key="2">
    <source>
        <dbReference type="EMBL" id="KAF9675246.1"/>
    </source>
</evidence>
<evidence type="ECO:0000256" key="1">
    <source>
        <dbReference type="SAM" id="MobiDB-lite"/>
    </source>
</evidence>
<feature type="region of interest" description="Disordered" evidence="1">
    <location>
        <begin position="1"/>
        <end position="29"/>
    </location>
</feature>
<dbReference type="OrthoDB" id="1751807at2759"/>
<dbReference type="EMBL" id="JADGMS010000009">
    <property type="protein sequence ID" value="KAF9675246.1"/>
    <property type="molecule type" value="Genomic_DNA"/>
</dbReference>
<comment type="caution">
    <text evidence="2">The sequence shown here is derived from an EMBL/GenBank/DDBJ whole genome shotgun (WGS) entry which is preliminary data.</text>
</comment>
<dbReference type="AlphaFoldDB" id="A0A835MVR2"/>
<evidence type="ECO:0000313" key="3">
    <source>
        <dbReference type="Proteomes" id="UP000657918"/>
    </source>
</evidence>
<proteinExistence type="predicted"/>
<name>A0A835MVR2_9ROSI</name>
<accession>A0A835MVR2</accession>
<dbReference type="Proteomes" id="UP000657918">
    <property type="component" value="Unassembled WGS sequence"/>
</dbReference>